<evidence type="ECO:0000313" key="1">
    <source>
        <dbReference type="EMBL" id="CAI0382398.1"/>
    </source>
</evidence>
<protein>
    <submittedName>
        <fullName evidence="1">Uncharacterized protein</fullName>
    </submittedName>
</protein>
<reference evidence="1" key="1">
    <citation type="submission" date="2022-08" db="EMBL/GenBank/DDBJ databases">
        <authorList>
            <person name="Gutierrez-Valencia J."/>
        </authorList>
    </citation>
    <scope>NUCLEOTIDE SEQUENCE</scope>
</reference>
<comment type="caution">
    <text evidence="1">The sequence shown here is derived from an EMBL/GenBank/DDBJ whole genome shotgun (WGS) entry which is preliminary data.</text>
</comment>
<dbReference type="EMBL" id="CAMGYJ010000002">
    <property type="protein sequence ID" value="CAI0382398.1"/>
    <property type="molecule type" value="Genomic_DNA"/>
</dbReference>
<organism evidence="1 2">
    <name type="scientific">Linum tenue</name>
    <dbReference type="NCBI Taxonomy" id="586396"/>
    <lineage>
        <taxon>Eukaryota</taxon>
        <taxon>Viridiplantae</taxon>
        <taxon>Streptophyta</taxon>
        <taxon>Embryophyta</taxon>
        <taxon>Tracheophyta</taxon>
        <taxon>Spermatophyta</taxon>
        <taxon>Magnoliopsida</taxon>
        <taxon>eudicotyledons</taxon>
        <taxon>Gunneridae</taxon>
        <taxon>Pentapetalae</taxon>
        <taxon>rosids</taxon>
        <taxon>fabids</taxon>
        <taxon>Malpighiales</taxon>
        <taxon>Linaceae</taxon>
        <taxon>Linum</taxon>
    </lineage>
</organism>
<gene>
    <name evidence="1" type="ORF">LITE_LOCUS3549</name>
</gene>
<evidence type="ECO:0000313" key="2">
    <source>
        <dbReference type="Proteomes" id="UP001154282"/>
    </source>
</evidence>
<dbReference type="Proteomes" id="UP001154282">
    <property type="component" value="Unassembled WGS sequence"/>
</dbReference>
<sequence>PLPSLYGVVVIHSLVSSFLSFPLPLNQAIAHTHTQIPASLFQVPTTSACTTSGFIASFFNSYKDKVQLQAGARLLKVCNLQKSIPHDGGHSNAAPGSSSSCGTGVSVMLCIKRIIETLLGLRLQL</sequence>
<accession>A0AAV0HC80</accession>
<name>A0AAV0HC80_9ROSI</name>
<keyword evidence="2" id="KW-1185">Reference proteome</keyword>
<feature type="non-terminal residue" evidence="1">
    <location>
        <position position="1"/>
    </location>
</feature>
<proteinExistence type="predicted"/>
<dbReference type="AlphaFoldDB" id="A0AAV0HC80"/>